<accession>A0ABW2YAY4</accession>
<name>A0ABW2YAY4_9GAMM</name>
<reference evidence="3" key="1">
    <citation type="journal article" date="2019" name="Int. J. Syst. Evol. Microbiol.">
        <title>The Global Catalogue of Microorganisms (GCM) 10K type strain sequencing project: providing services to taxonomists for standard genome sequencing and annotation.</title>
        <authorList>
            <consortium name="The Broad Institute Genomics Platform"/>
            <consortium name="The Broad Institute Genome Sequencing Center for Infectious Disease"/>
            <person name="Wu L."/>
            <person name="Ma J."/>
        </authorList>
    </citation>
    <scope>NUCLEOTIDE SEQUENCE [LARGE SCALE GENOMIC DNA]</scope>
    <source>
        <strain evidence="3">CCUG 55585</strain>
    </source>
</reference>
<keyword evidence="3" id="KW-1185">Reference proteome</keyword>
<keyword evidence="1" id="KW-0812">Transmembrane</keyword>
<evidence type="ECO:0000313" key="2">
    <source>
        <dbReference type="EMBL" id="MFD0724842.1"/>
    </source>
</evidence>
<proteinExistence type="predicted"/>
<evidence type="ECO:0000256" key="1">
    <source>
        <dbReference type="SAM" id="Phobius"/>
    </source>
</evidence>
<evidence type="ECO:0000313" key="3">
    <source>
        <dbReference type="Proteomes" id="UP001597110"/>
    </source>
</evidence>
<feature type="transmembrane region" description="Helical" evidence="1">
    <location>
        <begin position="172"/>
        <end position="195"/>
    </location>
</feature>
<organism evidence="2 3">
    <name type="scientific">Lysobacter brunescens</name>
    <dbReference type="NCBI Taxonomy" id="262323"/>
    <lineage>
        <taxon>Bacteria</taxon>
        <taxon>Pseudomonadati</taxon>
        <taxon>Pseudomonadota</taxon>
        <taxon>Gammaproteobacteria</taxon>
        <taxon>Lysobacterales</taxon>
        <taxon>Lysobacteraceae</taxon>
        <taxon>Lysobacter</taxon>
    </lineage>
</organism>
<gene>
    <name evidence="2" type="ORF">ACFQ0E_04435</name>
</gene>
<dbReference type="RefSeq" id="WP_386822480.1">
    <property type="nucleotide sequence ID" value="NZ_JBHTIF010000001.1"/>
</dbReference>
<dbReference type="Proteomes" id="UP001597110">
    <property type="component" value="Unassembled WGS sequence"/>
</dbReference>
<protein>
    <submittedName>
        <fullName evidence="2">Ketosynthase</fullName>
    </submittedName>
</protein>
<feature type="transmembrane region" description="Helical" evidence="1">
    <location>
        <begin position="50"/>
        <end position="66"/>
    </location>
</feature>
<feature type="transmembrane region" description="Helical" evidence="1">
    <location>
        <begin position="29"/>
        <end position="45"/>
    </location>
</feature>
<keyword evidence="1" id="KW-0472">Membrane</keyword>
<feature type="transmembrane region" description="Helical" evidence="1">
    <location>
        <begin position="131"/>
        <end position="152"/>
    </location>
</feature>
<comment type="caution">
    <text evidence="2">The sequence shown here is derived from an EMBL/GenBank/DDBJ whole genome shotgun (WGS) entry which is preliminary data.</text>
</comment>
<keyword evidence="1" id="KW-1133">Transmembrane helix</keyword>
<sequence>MIAALRVLLLVGYIPLAHLAEARSSGPIAALALGALALTVLIEGLAQRRIAHWLALPVVAGALVWLSRSPFALLPLLLVPPLFTGLIAWCFARSLRRGRVPLVRKVVSALYGIPADELSPRHRTYTRGLTAAWAGLLVLLTLLNLGLALVAVPNGLLAQAGIAAPVTVTGEQWSFIANIAVYGVLGGFATLEYIIRQFVFPVRPYRNLFDFARKMAALGPAFWRDFFRSDDVGAAR</sequence>
<feature type="transmembrane region" description="Helical" evidence="1">
    <location>
        <begin position="72"/>
        <end position="92"/>
    </location>
</feature>
<dbReference type="EMBL" id="JBHTIF010000001">
    <property type="protein sequence ID" value="MFD0724842.1"/>
    <property type="molecule type" value="Genomic_DNA"/>
</dbReference>